<dbReference type="AlphaFoldDB" id="A0A9L0TBQ4"/>
<protein>
    <submittedName>
        <fullName evidence="2">Zinc finger protein 283</fullName>
    </submittedName>
</protein>
<feature type="region of interest" description="Disordered" evidence="1">
    <location>
        <begin position="1"/>
        <end position="24"/>
    </location>
</feature>
<gene>
    <name evidence="2" type="primary">ZNF283</name>
</gene>
<evidence type="ECO:0000313" key="2">
    <source>
        <dbReference type="Ensembl" id="ENSECAP00000084016.1"/>
    </source>
</evidence>
<proteinExistence type="predicted"/>
<reference evidence="2" key="2">
    <citation type="submission" date="2025-08" db="UniProtKB">
        <authorList>
            <consortium name="Ensembl"/>
        </authorList>
    </citation>
    <scope>IDENTIFICATION</scope>
    <source>
        <strain evidence="2">Thoroughbred</strain>
    </source>
</reference>
<organism evidence="2 3">
    <name type="scientific">Equus caballus</name>
    <name type="common">Horse</name>
    <dbReference type="NCBI Taxonomy" id="9796"/>
    <lineage>
        <taxon>Eukaryota</taxon>
        <taxon>Metazoa</taxon>
        <taxon>Chordata</taxon>
        <taxon>Craniata</taxon>
        <taxon>Vertebrata</taxon>
        <taxon>Euteleostomi</taxon>
        <taxon>Mammalia</taxon>
        <taxon>Eutheria</taxon>
        <taxon>Laurasiatheria</taxon>
        <taxon>Perissodactyla</taxon>
        <taxon>Equidae</taxon>
        <taxon>Equus</taxon>
    </lineage>
</organism>
<reference evidence="2 3" key="1">
    <citation type="journal article" date="2009" name="Science">
        <title>Genome sequence, comparative analysis, and population genetics of the domestic horse.</title>
        <authorList>
            <consortium name="Broad Institute Genome Sequencing Platform"/>
            <consortium name="Broad Institute Whole Genome Assembly Team"/>
            <person name="Wade C.M."/>
            <person name="Giulotto E."/>
            <person name="Sigurdsson S."/>
            <person name="Zoli M."/>
            <person name="Gnerre S."/>
            <person name="Imsland F."/>
            <person name="Lear T.L."/>
            <person name="Adelson D.L."/>
            <person name="Bailey E."/>
            <person name="Bellone R.R."/>
            <person name="Bloecker H."/>
            <person name="Distl O."/>
            <person name="Edgar R.C."/>
            <person name="Garber M."/>
            <person name="Leeb T."/>
            <person name="Mauceli E."/>
            <person name="MacLeod J.N."/>
            <person name="Penedo M.C.T."/>
            <person name="Raison J.M."/>
            <person name="Sharpe T."/>
            <person name="Vogel J."/>
            <person name="Andersson L."/>
            <person name="Antczak D.F."/>
            <person name="Biagi T."/>
            <person name="Binns M.M."/>
            <person name="Chowdhary B.P."/>
            <person name="Coleman S.J."/>
            <person name="Della Valle G."/>
            <person name="Fryc S."/>
            <person name="Guerin G."/>
            <person name="Hasegawa T."/>
            <person name="Hill E.W."/>
            <person name="Jurka J."/>
            <person name="Kiialainen A."/>
            <person name="Lindgren G."/>
            <person name="Liu J."/>
            <person name="Magnani E."/>
            <person name="Mickelson J.R."/>
            <person name="Murray J."/>
            <person name="Nergadze S.G."/>
            <person name="Onofrio R."/>
            <person name="Pedroni S."/>
            <person name="Piras M.F."/>
            <person name="Raudsepp T."/>
            <person name="Rocchi M."/>
            <person name="Roeed K.H."/>
            <person name="Ryder O.A."/>
            <person name="Searle S."/>
            <person name="Skow L."/>
            <person name="Swinburne J.E."/>
            <person name="Syvaenen A.C."/>
            <person name="Tozaki T."/>
            <person name="Valberg S.J."/>
            <person name="Vaudin M."/>
            <person name="White J.R."/>
            <person name="Zody M.C."/>
            <person name="Lander E.S."/>
            <person name="Lindblad-Toh K."/>
        </authorList>
    </citation>
    <scope>NUCLEOTIDE SEQUENCE [LARGE SCALE GENOMIC DNA]</scope>
    <source>
        <strain evidence="2 3">Thoroughbred</strain>
    </source>
</reference>
<dbReference type="Ensembl" id="ENSECAT00000097822.1">
    <property type="protein sequence ID" value="ENSECAP00000084016.1"/>
    <property type="gene ID" value="ENSECAG00000017169.4"/>
</dbReference>
<keyword evidence="3" id="KW-1185">Reference proteome</keyword>
<accession>A0A9L0TBQ4</accession>
<name>A0A9L0TBQ4_HORSE</name>
<reference evidence="2" key="3">
    <citation type="submission" date="2025-09" db="UniProtKB">
        <authorList>
            <consortium name="Ensembl"/>
        </authorList>
    </citation>
    <scope>IDENTIFICATION</scope>
    <source>
        <strain evidence="2">Thoroughbred</strain>
    </source>
</reference>
<evidence type="ECO:0000313" key="3">
    <source>
        <dbReference type="Proteomes" id="UP000002281"/>
    </source>
</evidence>
<sequence>MFDSCSDFSGFCASPVEEPHGTLMSSCDSRTMTDIWSQQMRPKTHFRKRTILK</sequence>
<evidence type="ECO:0000256" key="1">
    <source>
        <dbReference type="SAM" id="MobiDB-lite"/>
    </source>
</evidence>
<dbReference type="Proteomes" id="UP000002281">
    <property type="component" value="Chromosome 10"/>
</dbReference>
<dbReference type="GeneTree" id="ENSGT00940000161267"/>